<comment type="caution">
    <text evidence="2">The sequence shown here is derived from an EMBL/GenBank/DDBJ whole genome shotgun (WGS) entry which is preliminary data.</text>
</comment>
<evidence type="ECO:0000313" key="3">
    <source>
        <dbReference type="Proteomes" id="UP000094329"/>
    </source>
</evidence>
<evidence type="ECO:0000256" key="1">
    <source>
        <dbReference type="SAM" id="SignalP"/>
    </source>
</evidence>
<proteinExistence type="predicted"/>
<sequence length="72" mass="8067">MKIILTAICLSLVTITGFASLNVEHSHSAEQRAMLTMEQGQISSINSNTIIESENQRSQSVQAMQRVPHWNR</sequence>
<keyword evidence="3" id="KW-1185">Reference proteome</keyword>
<reference evidence="2 3" key="1">
    <citation type="submission" date="2016-08" db="EMBL/GenBank/DDBJ databases">
        <title>Draft genome sequence of Candidatus Piscirickettsia litoralis, from seawater.</title>
        <authorList>
            <person name="Wan X."/>
            <person name="Lee A.J."/>
            <person name="Hou S."/>
            <person name="Donachie S.P."/>
        </authorList>
    </citation>
    <scope>NUCLEOTIDE SEQUENCE [LARGE SCALE GENOMIC DNA]</scope>
    <source>
        <strain evidence="2 3">Y2</strain>
    </source>
</reference>
<feature type="signal peptide" evidence="1">
    <location>
        <begin position="1"/>
        <end position="19"/>
    </location>
</feature>
<organism evidence="2 3">
    <name type="scientific">Piscirickettsia litoralis</name>
    <dbReference type="NCBI Taxonomy" id="1891921"/>
    <lineage>
        <taxon>Bacteria</taxon>
        <taxon>Pseudomonadati</taxon>
        <taxon>Pseudomonadota</taxon>
        <taxon>Gammaproteobacteria</taxon>
        <taxon>Thiotrichales</taxon>
        <taxon>Piscirickettsiaceae</taxon>
        <taxon>Piscirickettsia</taxon>
    </lineage>
</organism>
<dbReference type="Proteomes" id="UP000094329">
    <property type="component" value="Unassembled WGS sequence"/>
</dbReference>
<dbReference type="EMBL" id="MDTU01000002">
    <property type="protein sequence ID" value="ODN41489.1"/>
    <property type="molecule type" value="Genomic_DNA"/>
</dbReference>
<name>A0ABX3A5V7_9GAMM</name>
<evidence type="ECO:0008006" key="4">
    <source>
        <dbReference type="Google" id="ProtNLM"/>
    </source>
</evidence>
<evidence type="ECO:0000313" key="2">
    <source>
        <dbReference type="EMBL" id="ODN41489.1"/>
    </source>
</evidence>
<dbReference type="RefSeq" id="WP_069313954.1">
    <property type="nucleotide sequence ID" value="NZ_MDTU01000002.1"/>
</dbReference>
<gene>
    <name evidence="2" type="ORF">BGC07_15355</name>
</gene>
<feature type="chain" id="PRO_5047230167" description="Secreted protein" evidence="1">
    <location>
        <begin position="20"/>
        <end position="72"/>
    </location>
</feature>
<accession>A0ABX3A5V7</accession>
<keyword evidence="1" id="KW-0732">Signal</keyword>
<protein>
    <recommendedName>
        <fullName evidence="4">Secreted protein</fullName>
    </recommendedName>
</protein>